<dbReference type="EMBL" id="AOLN01000010">
    <property type="protein sequence ID" value="ELZ95957.1"/>
    <property type="molecule type" value="Genomic_DNA"/>
</dbReference>
<sequence>MATTVSAMVSRTATVLAALVLLSGLSIVAGAVIDSPPKLTVENDDNTTYRVKAYTVESAERAMVTNFMVTTEDGERRRATLSRLVWPGEFRNVTLADEGVPRQQITVEHGETVTTTVEAWTPGNVTFYIVEDLKNNESHVYTRVKTCTKREQEHNMHFEESISGSSTCSSSMGWLFTSESLTI</sequence>
<dbReference type="InterPro" id="IPR058994">
    <property type="entry name" value="Ig-containing_halobact"/>
</dbReference>
<dbReference type="STRING" id="662479.C440_06692"/>
<dbReference type="Proteomes" id="UP000011550">
    <property type="component" value="Unassembled WGS sequence"/>
</dbReference>
<evidence type="ECO:0000313" key="2">
    <source>
        <dbReference type="Proteomes" id="UP000011550"/>
    </source>
</evidence>
<keyword evidence="2" id="KW-1185">Reference proteome</keyword>
<dbReference type="Pfam" id="PF26515">
    <property type="entry name" value="Ig_halo_2"/>
    <property type="match status" value="1"/>
</dbReference>
<dbReference type="PATRIC" id="fig|662479.7.peg.1351"/>
<comment type="caution">
    <text evidence="1">The sequence shown here is derived from an EMBL/GenBank/DDBJ whole genome shotgun (WGS) entry which is preliminary data.</text>
</comment>
<evidence type="ECO:0000313" key="1">
    <source>
        <dbReference type="EMBL" id="ELZ95957.1"/>
    </source>
</evidence>
<dbReference type="AlphaFoldDB" id="M0IIU6"/>
<gene>
    <name evidence="1" type="ORF">C440_06692</name>
</gene>
<organism evidence="1 2">
    <name type="scientific">Haloferax mucosum ATCC BAA-1512</name>
    <dbReference type="NCBI Taxonomy" id="662479"/>
    <lineage>
        <taxon>Archaea</taxon>
        <taxon>Methanobacteriati</taxon>
        <taxon>Methanobacteriota</taxon>
        <taxon>Stenosarchaea group</taxon>
        <taxon>Halobacteria</taxon>
        <taxon>Halobacteriales</taxon>
        <taxon>Haloferacaceae</taxon>
        <taxon>Haloferax</taxon>
    </lineage>
</organism>
<reference evidence="1 2" key="1">
    <citation type="journal article" date="2014" name="PLoS Genet.">
        <title>Phylogenetically driven sequencing of extremely halophilic archaea reveals strategies for static and dynamic osmo-response.</title>
        <authorList>
            <person name="Becker E.A."/>
            <person name="Seitzer P.M."/>
            <person name="Tritt A."/>
            <person name="Larsen D."/>
            <person name="Krusor M."/>
            <person name="Yao A.I."/>
            <person name="Wu D."/>
            <person name="Madern D."/>
            <person name="Eisen J.A."/>
            <person name="Darling A.E."/>
            <person name="Facciotti M.T."/>
        </authorList>
    </citation>
    <scope>NUCLEOTIDE SEQUENCE [LARGE SCALE GENOMIC DNA]</scope>
    <source>
        <strain evidence="1 2">ATCC BAA-1512</strain>
    </source>
</reference>
<accession>M0IIU6</accession>
<proteinExistence type="predicted"/>
<protein>
    <submittedName>
        <fullName evidence="1">Uncharacterized protein</fullName>
    </submittedName>
</protein>
<name>M0IIU6_9EURY</name>